<dbReference type="Pfam" id="PF01699">
    <property type="entry name" value="Na_Ca_ex"/>
    <property type="match status" value="2"/>
</dbReference>
<dbReference type="GO" id="GO:0005774">
    <property type="term" value="C:vacuolar membrane"/>
    <property type="evidence" value="ECO:0007669"/>
    <property type="project" value="UniProtKB-ARBA"/>
</dbReference>
<organism evidence="11 12">
    <name type="scientific">Adineta steineri</name>
    <dbReference type="NCBI Taxonomy" id="433720"/>
    <lineage>
        <taxon>Eukaryota</taxon>
        <taxon>Metazoa</taxon>
        <taxon>Spiralia</taxon>
        <taxon>Gnathifera</taxon>
        <taxon>Rotifera</taxon>
        <taxon>Eurotatoria</taxon>
        <taxon>Bdelloidea</taxon>
        <taxon>Adinetida</taxon>
        <taxon>Adinetidae</taxon>
        <taxon>Adineta</taxon>
    </lineage>
</organism>
<feature type="transmembrane region" description="Helical" evidence="9">
    <location>
        <begin position="174"/>
        <end position="195"/>
    </location>
</feature>
<feature type="domain" description="Sodium/calcium exchanger membrane region" evidence="10">
    <location>
        <begin position="40"/>
        <end position="195"/>
    </location>
</feature>
<keyword evidence="6 9" id="KW-1133">Transmembrane helix</keyword>
<evidence type="ECO:0000256" key="5">
    <source>
        <dbReference type="ARBA" id="ARBA00022692"/>
    </source>
</evidence>
<feature type="transmembrane region" description="Helical" evidence="9">
    <location>
        <begin position="291"/>
        <end position="310"/>
    </location>
</feature>
<evidence type="ECO:0000313" key="11">
    <source>
        <dbReference type="EMBL" id="CAF3730005.1"/>
    </source>
</evidence>
<keyword evidence="3" id="KW-0050">Antiport</keyword>
<keyword evidence="4" id="KW-0109">Calcium transport</keyword>
<evidence type="ECO:0000256" key="2">
    <source>
        <dbReference type="ARBA" id="ARBA00022448"/>
    </source>
</evidence>
<feature type="transmembrane region" description="Helical" evidence="9">
    <location>
        <begin position="17"/>
        <end position="34"/>
    </location>
</feature>
<dbReference type="PANTHER" id="PTHR31503:SF22">
    <property type="entry name" value="VACUOLAR CALCIUM ION TRANSPORTER"/>
    <property type="match status" value="1"/>
</dbReference>
<proteinExistence type="predicted"/>
<keyword evidence="7" id="KW-0406">Ion transport</keyword>
<evidence type="ECO:0000259" key="10">
    <source>
        <dbReference type="Pfam" id="PF01699"/>
    </source>
</evidence>
<sequence>MHQLLNYIRSTSLKNRIFFGLSIFCPIAFISKYIFSDNPTLIFCTAILAIIPLAAFSTEATESVAQYCGNFFGGFLNSGLGNIAELIFTIVALRKGLINVVKASILGAVTSNVCVGVGLALFFGGLRFKEQTFGEKLAGINAASLTCLTIVILCPSALKISLGSHVMSTTIMRRFSYVSAIILFVLGIVNIIFAWKTHSYLYTADIKRKTTTKRRNQAALSMMALDQTPSPLNTPPTPTNNKLTKIYLLIKDISTLILTTILIVCLCQFIVDSLEGAIEKLHISSSFTAAIILPLVSSIIEFVTCISCALKNKIELTIAVTQNSTSQILCFIAPITLAATQSFQSPFVSSHFRNIYKP</sequence>
<evidence type="ECO:0000256" key="1">
    <source>
        <dbReference type="ARBA" id="ARBA00004127"/>
    </source>
</evidence>
<dbReference type="AlphaFoldDB" id="A0A818WT81"/>
<dbReference type="InterPro" id="IPR044880">
    <property type="entry name" value="NCX_ion-bd_dom_sf"/>
</dbReference>
<keyword evidence="2" id="KW-0813">Transport</keyword>
<feature type="transmembrane region" description="Helical" evidence="9">
    <location>
        <begin position="105"/>
        <end position="126"/>
    </location>
</feature>
<gene>
    <name evidence="11" type="ORF">OXD698_LOCUS14212</name>
</gene>
<comment type="caution">
    <text evidence="11">The sequence shown here is derived from an EMBL/GenBank/DDBJ whole genome shotgun (WGS) entry which is preliminary data.</text>
</comment>
<evidence type="ECO:0000256" key="6">
    <source>
        <dbReference type="ARBA" id="ARBA00022989"/>
    </source>
</evidence>
<dbReference type="GO" id="GO:0012505">
    <property type="term" value="C:endomembrane system"/>
    <property type="evidence" value="ECO:0007669"/>
    <property type="project" value="UniProtKB-SubCell"/>
</dbReference>
<evidence type="ECO:0000256" key="4">
    <source>
        <dbReference type="ARBA" id="ARBA00022568"/>
    </source>
</evidence>
<evidence type="ECO:0000256" key="8">
    <source>
        <dbReference type="ARBA" id="ARBA00023136"/>
    </source>
</evidence>
<feature type="transmembrane region" description="Helical" evidence="9">
    <location>
        <begin position="253"/>
        <end position="271"/>
    </location>
</feature>
<accession>A0A818WT81</accession>
<dbReference type="EMBL" id="CAJOAZ010000888">
    <property type="protein sequence ID" value="CAF3730005.1"/>
    <property type="molecule type" value="Genomic_DNA"/>
</dbReference>
<evidence type="ECO:0000313" key="12">
    <source>
        <dbReference type="Proteomes" id="UP000663844"/>
    </source>
</evidence>
<keyword evidence="4" id="KW-0106">Calcium</keyword>
<reference evidence="11" key="1">
    <citation type="submission" date="2021-02" db="EMBL/GenBank/DDBJ databases">
        <authorList>
            <person name="Nowell W R."/>
        </authorList>
    </citation>
    <scope>NUCLEOTIDE SEQUENCE</scope>
</reference>
<keyword evidence="5 9" id="KW-0812">Transmembrane</keyword>
<dbReference type="Gene3D" id="1.20.1420.30">
    <property type="entry name" value="NCX, central ion-binding region"/>
    <property type="match status" value="2"/>
</dbReference>
<dbReference type="InterPro" id="IPR004837">
    <property type="entry name" value="NaCa_Exmemb"/>
</dbReference>
<feature type="transmembrane region" description="Helical" evidence="9">
    <location>
        <begin position="70"/>
        <end position="93"/>
    </location>
</feature>
<comment type="subcellular location">
    <subcellularLocation>
        <location evidence="1">Endomembrane system</location>
        <topology evidence="1">Multi-pass membrane protein</topology>
    </subcellularLocation>
</comment>
<feature type="domain" description="Sodium/calcium exchanger membrane region" evidence="10">
    <location>
        <begin position="254"/>
        <end position="340"/>
    </location>
</feature>
<evidence type="ECO:0000256" key="3">
    <source>
        <dbReference type="ARBA" id="ARBA00022449"/>
    </source>
</evidence>
<feature type="transmembrane region" description="Helical" evidence="9">
    <location>
        <begin position="40"/>
        <end position="58"/>
    </location>
</feature>
<protein>
    <recommendedName>
        <fullName evidence="10">Sodium/calcium exchanger membrane region domain-containing protein</fullName>
    </recommendedName>
</protein>
<feature type="transmembrane region" description="Helical" evidence="9">
    <location>
        <begin position="138"/>
        <end position="162"/>
    </location>
</feature>
<dbReference type="PANTHER" id="PTHR31503">
    <property type="entry name" value="VACUOLAR CALCIUM ION TRANSPORTER"/>
    <property type="match status" value="1"/>
</dbReference>
<name>A0A818WT81_9BILA</name>
<evidence type="ECO:0000256" key="9">
    <source>
        <dbReference type="SAM" id="Phobius"/>
    </source>
</evidence>
<dbReference type="GO" id="GO:0006874">
    <property type="term" value="P:intracellular calcium ion homeostasis"/>
    <property type="evidence" value="ECO:0007669"/>
    <property type="project" value="TreeGrafter"/>
</dbReference>
<dbReference type="Proteomes" id="UP000663844">
    <property type="component" value="Unassembled WGS sequence"/>
</dbReference>
<dbReference type="GO" id="GO:0015369">
    <property type="term" value="F:calcium:proton antiporter activity"/>
    <property type="evidence" value="ECO:0007669"/>
    <property type="project" value="TreeGrafter"/>
</dbReference>
<dbReference type="InterPro" id="IPR004713">
    <property type="entry name" value="CaH_exchang"/>
</dbReference>
<evidence type="ECO:0000256" key="7">
    <source>
        <dbReference type="ARBA" id="ARBA00023065"/>
    </source>
</evidence>
<keyword evidence="8 9" id="KW-0472">Membrane</keyword>